<dbReference type="PANTHER" id="PTHR44591:SF21">
    <property type="entry name" value="TWO-COMPONENT RESPONSE REGULATOR"/>
    <property type="match status" value="1"/>
</dbReference>
<dbReference type="PANTHER" id="PTHR44591">
    <property type="entry name" value="STRESS RESPONSE REGULATOR PROTEIN 1"/>
    <property type="match status" value="1"/>
</dbReference>
<proteinExistence type="predicted"/>
<dbReference type="InterPro" id="IPR011006">
    <property type="entry name" value="CheY-like_superfamily"/>
</dbReference>
<keyword evidence="5" id="KW-1185">Reference proteome</keyword>
<feature type="modified residue" description="4-aspartylphosphate" evidence="2">
    <location>
        <position position="56"/>
    </location>
</feature>
<dbReference type="RefSeq" id="WP_148896720.1">
    <property type="nucleotide sequence ID" value="NZ_VNIB01000013.1"/>
</dbReference>
<dbReference type="Gene3D" id="3.40.50.2300">
    <property type="match status" value="1"/>
</dbReference>
<dbReference type="AlphaFoldDB" id="A0A5D3WFL2"/>
<evidence type="ECO:0000313" key="5">
    <source>
        <dbReference type="Proteomes" id="UP000324159"/>
    </source>
</evidence>
<dbReference type="OrthoDB" id="9802155at2"/>
<name>A0A5D3WFL2_9BACT</name>
<dbReference type="GO" id="GO:0000160">
    <property type="term" value="P:phosphorelay signal transduction system"/>
    <property type="evidence" value="ECO:0007669"/>
    <property type="project" value="InterPro"/>
</dbReference>
<dbReference type="SMART" id="SM00448">
    <property type="entry name" value="REC"/>
    <property type="match status" value="1"/>
</dbReference>
<reference evidence="4 5" key="1">
    <citation type="submission" date="2019-07" db="EMBL/GenBank/DDBJ databases">
        <title>Genomic Encyclopedia of Type Strains, Phase IV (KMG-IV): sequencing the most valuable type-strain genomes for metagenomic binning, comparative biology and taxonomic classification.</title>
        <authorList>
            <person name="Goeker M."/>
        </authorList>
    </citation>
    <scope>NUCLEOTIDE SEQUENCE [LARGE SCALE GENOMIC DNA]</scope>
    <source>
        <strain evidence="4 5">SS015</strain>
    </source>
</reference>
<gene>
    <name evidence="4" type="ORF">EDC39_11338</name>
</gene>
<keyword evidence="1 2" id="KW-0597">Phosphoprotein</keyword>
<dbReference type="InterPro" id="IPR050595">
    <property type="entry name" value="Bact_response_regulator"/>
</dbReference>
<dbReference type="Proteomes" id="UP000324159">
    <property type="component" value="Unassembled WGS sequence"/>
</dbReference>
<sequence>MNERPKRILVLDDEEAIRLSLEMFLGDFSWQVHTAADTATALKLIEHNCIDLALVDVRLAGESGNRFIVEALKIQPKLKVLIHTGSIDYAVPPELQKLGIGEAQVVRKPQPDLMRFLALLEAQLAGS</sequence>
<feature type="domain" description="Response regulatory" evidence="3">
    <location>
        <begin position="7"/>
        <end position="123"/>
    </location>
</feature>
<dbReference type="PROSITE" id="PS50110">
    <property type="entry name" value="RESPONSE_REGULATORY"/>
    <property type="match status" value="1"/>
</dbReference>
<organism evidence="4 5">
    <name type="scientific">Geothermobacter ehrlichii</name>
    <dbReference type="NCBI Taxonomy" id="213224"/>
    <lineage>
        <taxon>Bacteria</taxon>
        <taxon>Pseudomonadati</taxon>
        <taxon>Thermodesulfobacteriota</taxon>
        <taxon>Desulfuromonadia</taxon>
        <taxon>Desulfuromonadales</taxon>
        <taxon>Geothermobacteraceae</taxon>
        <taxon>Geothermobacter</taxon>
    </lineage>
</organism>
<dbReference type="InterPro" id="IPR001789">
    <property type="entry name" value="Sig_transdc_resp-reg_receiver"/>
</dbReference>
<evidence type="ECO:0000256" key="2">
    <source>
        <dbReference type="PROSITE-ProRule" id="PRU00169"/>
    </source>
</evidence>
<dbReference type="Pfam" id="PF00072">
    <property type="entry name" value="Response_reg"/>
    <property type="match status" value="1"/>
</dbReference>
<protein>
    <submittedName>
        <fullName evidence="4">Response regulator receiver domain-containing protein</fullName>
    </submittedName>
</protein>
<accession>A0A5D3WFL2</accession>
<evidence type="ECO:0000259" key="3">
    <source>
        <dbReference type="PROSITE" id="PS50110"/>
    </source>
</evidence>
<dbReference type="EMBL" id="VNIB01000013">
    <property type="protein sequence ID" value="TYO96649.1"/>
    <property type="molecule type" value="Genomic_DNA"/>
</dbReference>
<evidence type="ECO:0000256" key="1">
    <source>
        <dbReference type="ARBA" id="ARBA00022553"/>
    </source>
</evidence>
<dbReference type="SUPFAM" id="SSF52172">
    <property type="entry name" value="CheY-like"/>
    <property type="match status" value="1"/>
</dbReference>
<comment type="caution">
    <text evidence="4">The sequence shown here is derived from an EMBL/GenBank/DDBJ whole genome shotgun (WGS) entry which is preliminary data.</text>
</comment>
<evidence type="ECO:0000313" key="4">
    <source>
        <dbReference type="EMBL" id="TYO96649.1"/>
    </source>
</evidence>